<evidence type="ECO:0000313" key="10">
    <source>
        <dbReference type="EMBL" id="KIO18425.1"/>
    </source>
</evidence>
<evidence type="ECO:0000256" key="5">
    <source>
        <dbReference type="ARBA" id="ARBA00022927"/>
    </source>
</evidence>
<dbReference type="PANTHER" id="PTHR21443">
    <property type="entry name" value="CONSERVED OLIGOMERIC GOLGI COMPLEX COMPONENT 7"/>
    <property type="match status" value="1"/>
</dbReference>
<keyword evidence="11" id="KW-1185">Reference proteome</keyword>
<name>A0A0C3PU99_9AGAM</name>
<sequence length="734" mass="80073">EAALSSALVAAINKRDVTACKGYHDIFTDIQREVEFRNYYFGTRRKGLVDLWSSAKIEDCEGEESGSAEETESSEKKQPFNALLKQFFTEFNTLLTEEQSYTVSIFPDPQQTLSAFVQSTVDALSPSFPQRLSSMAEHYSALALPHIIQAFKSTEEFAVSTSKILENAAYSARTATTTDDKSHAAGAKSLSRRASRRISLSRRLGPSRSGSISGPQGLGDPIGGSGAWEQALFEPFMDFQSEYGVLERRLLDEGLKKITTGTPILADGAKVLRERSAAVFDMAEETLDRCFGLTHGYGALGLVQAFDYIFSEMLQKSKAQILSGKYATVVSTPQQASNEYQDADYTQEDWDAFQHSLHILETCRAMSDRLKAVDSKIKASLLQFAGIVQLTRIDPTGLFIHGTTKGEVHLLSQSTLNSAELHTFLEGLIHESQHGGLSALGSSSGSFLAPPSYTPQSEATSPGAQSVTQAVLKGAQSAITTFTKATQLYVQNIILSPLHAQLAAYASLSWTSQQRSRPKGGAAYDMSIPTFSLSPTPTIQRVAEGLLNLPRMFEIHADDDALGFSIETLPFISTESLRKALLGMSEDETAQPPEVSPRPERRRLSSGSTSSNPKAHINIPPPQPLVLTPEMVSSTWLSSLALSLLSHLTSNILPSIRTLSQDGAAQLGSDLSYLSNIVRAMNVEWEDLEKWKELAEMNDEEGSKKLKDAASNGNGDDLDAVLKLVSRMRGWRTD</sequence>
<evidence type="ECO:0000256" key="8">
    <source>
        <dbReference type="ARBA" id="ARBA00031345"/>
    </source>
</evidence>
<keyword evidence="5" id="KW-0653">Protein transport</keyword>
<feature type="non-terminal residue" evidence="10">
    <location>
        <position position="1"/>
    </location>
</feature>
<evidence type="ECO:0000313" key="11">
    <source>
        <dbReference type="Proteomes" id="UP000054248"/>
    </source>
</evidence>
<evidence type="ECO:0000256" key="4">
    <source>
        <dbReference type="ARBA" id="ARBA00022448"/>
    </source>
</evidence>
<reference evidence="10 11" key="1">
    <citation type="submission" date="2014-04" db="EMBL/GenBank/DDBJ databases">
        <authorList>
            <consortium name="DOE Joint Genome Institute"/>
            <person name="Kuo A."/>
            <person name="Girlanda M."/>
            <person name="Perotto S."/>
            <person name="Kohler A."/>
            <person name="Nagy L.G."/>
            <person name="Floudas D."/>
            <person name="Copeland A."/>
            <person name="Barry K.W."/>
            <person name="Cichocki N."/>
            <person name="Veneault-Fourrey C."/>
            <person name="LaButti K."/>
            <person name="Lindquist E.A."/>
            <person name="Lipzen A."/>
            <person name="Lundell T."/>
            <person name="Morin E."/>
            <person name="Murat C."/>
            <person name="Sun H."/>
            <person name="Tunlid A."/>
            <person name="Henrissat B."/>
            <person name="Grigoriev I.V."/>
            <person name="Hibbett D.S."/>
            <person name="Martin F."/>
            <person name="Nordberg H.P."/>
            <person name="Cantor M.N."/>
            <person name="Hua S.X."/>
        </authorList>
    </citation>
    <scope>NUCLEOTIDE SEQUENCE [LARGE SCALE GENOMIC DNA]</scope>
    <source>
        <strain evidence="10 11">MUT 4182</strain>
    </source>
</reference>
<dbReference type="STRING" id="1051891.A0A0C3PU99"/>
<comment type="similarity">
    <text evidence="2">Belongs to the COG7 family.</text>
</comment>
<reference evidence="11" key="2">
    <citation type="submission" date="2015-01" db="EMBL/GenBank/DDBJ databases">
        <title>Evolutionary Origins and Diversification of the Mycorrhizal Mutualists.</title>
        <authorList>
            <consortium name="DOE Joint Genome Institute"/>
            <consortium name="Mycorrhizal Genomics Consortium"/>
            <person name="Kohler A."/>
            <person name="Kuo A."/>
            <person name="Nagy L.G."/>
            <person name="Floudas D."/>
            <person name="Copeland A."/>
            <person name="Barry K.W."/>
            <person name="Cichocki N."/>
            <person name="Veneault-Fourrey C."/>
            <person name="LaButti K."/>
            <person name="Lindquist E.A."/>
            <person name="Lipzen A."/>
            <person name="Lundell T."/>
            <person name="Morin E."/>
            <person name="Murat C."/>
            <person name="Riley R."/>
            <person name="Ohm R."/>
            <person name="Sun H."/>
            <person name="Tunlid A."/>
            <person name="Henrissat B."/>
            <person name="Grigoriev I.V."/>
            <person name="Hibbett D.S."/>
            <person name="Martin F."/>
        </authorList>
    </citation>
    <scope>NUCLEOTIDE SEQUENCE [LARGE SCALE GENOMIC DNA]</scope>
    <source>
        <strain evidence="11">MUT 4182</strain>
    </source>
</reference>
<proteinExistence type="inferred from homology"/>
<protein>
    <recommendedName>
        <fullName evidence="3">Conserved oligomeric Golgi complex subunit 7</fullName>
    </recommendedName>
    <alternativeName>
        <fullName evidence="8">Component of oligomeric Golgi complex 7</fullName>
    </alternativeName>
</protein>
<dbReference type="AlphaFoldDB" id="A0A0C3PU99"/>
<accession>A0A0C3PU99</accession>
<feature type="compositionally biased region" description="Low complexity" evidence="9">
    <location>
        <begin position="201"/>
        <end position="215"/>
    </location>
</feature>
<evidence type="ECO:0000256" key="3">
    <source>
        <dbReference type="ARBA" id="ARBA00020984"/>
    </source>
</evidence>
<gene>
    <name evidence="10" type="ORF">M407DRAFT_225621</name>
</gene>
<feature type="compositionally biased region" description="Basic residues" evidence="9">
    <location>
        <begin position="190"/>
        <end position="200"/>
    </location>
</feature>
<feature type="region of interest" description="Disordered" evidence="9">
    <location>
        <begin position="175"/>
        <end position="219"/>
    </location>
</feature>
<keyword evidence="4" id="KW-0813">Transport</keyword>
<evidence type="ECO:0000256" key="7">
    <source>
        <dbReference type="ARBA" id="ARBA00023136"/>
    </source>
</evidence>
<dbReference type="GO" id="GO:0006886">
    <property type="term" value="P:intracellular protein transport"/>
    <property type="evidence" value="ECO:0007669"/>
    <property type="project" value="InterPro"/>
</dbReference>
<organism evidence="10 11">
    <name type="scientific">Tulasnella calospora MUT 4182</name>
    <dbReference type="NCBI Taxonomy" id="1051891"/>
    <lineage>
        <taxon>Eukaryota</taxon>
        <taxon>Fungi</taxon>
        <taxon>Dikarya</taxon>
        <taxon>Basidiomycota</taxon>
        <taxon>Agaricomycotina</taxon>
        <taxon>Agaricomycetes</taxon>
        <taxon>Cantharellales</taxon>
        <taxon>Tulasnellaceae</taxon>
        <taxon>Tulasnella</taxon>
    </lineage>
</organism>
<evidence type="ECO:0000256" key="6">
    <source>
        <dbReference type="ARBA" id="ARBA00023034"/>
    </source>
</evidence>
<evidence type="ECO:0000256" key="9">
    <source>
        <dbReference type="SAM" id="MobiDB-lite"/>
    </source>
</evidence>
<keyword evidence="7" id="KW-0472">Membrane</keyword>
<dbReference type="GO" id="GO:0007030">
    <property type="term" value="P:Golgi organization"/>
    <property type="evidence" value="ECO:0007669"/>
    <property type="project" value="TreeGrafter"/>
</dbReference>
<dbReference type="InterPro" id="IPR019335">
    <property type="entry name" value="COG7"/>
</dbReference>
<feature type="region of interest" description="Disordered" evidence="9">
    <location>
        <begin position="584"/>
        <end position="623"/>
    </location>
</feature>
<dbReference type="OrthoDB" id="249612at2759"/>
<dbReference type="GO" id="GO:0017119">
    <property type="term" value="C:Golgi transport complex"/>
    <property type="evidence" value="ECO:0007669"/>
    <property type="project" value="InterPro"/>
</dbReference>
<dbReference type="PANTHER" id="PTHR21443:SF0">
    <property type="entry name" value="CONSERVED OLIGOMERIC GOLGI COMPLEX SUBUNIT 7"/>
    <property type="match status" value="1"/>
</dbReference>
<dbReference type="Pfam" id="PF10191">
    <property type="entry name" value="COG7"/>
    <property type="match status" value="2"/>
</dbReference>
<dbReference type="HOGENOM" id="CLU_006044_0_0_1"/>
<dbReference type="GO" id="GO:0006890">
    <property type="term" value="P:retrograde vesicle-mediated transport, Golgi to endoplasmic reticulum"/>
    <property type="evidence" value="ECO:0007669"/>
    <property type="project" value="TreeGrafter"/>
</dbReference>
<keyword evidence="6" id="KW-0333">Golgi apparatus</keyword>
<dbReference type="GO" id="GO:0000139">
    <property type="term" value="C:Golgi membrane"/>
    <property type="evidence" value="ECO:0007669"/>
    <property type="project" value="UniProtKB-SubCell"/>
</dbReference>
<dbReference type="Proteomes" id="UP000054248">
    <property type="component" value="Unassembled WGS sequence"/>
</dbReference>
<evidence type="ECO:0000256" key="1">
    <source>
        <dbReference type="ARBA" id="ARBA00004395"/>
    </source>
</evidence>
<evidence type="ECO:0000256" key="2">
    <source>
        <dbReference type="ARBA" id="ARBA00005831"/>
    </source>
</evidence>
<dbReference type="EMBL" id="KN823288">
    <property type="protein sequence ID" value="KIO18425.1"/>
    <property type="molecule type" value="Genomic_DNA"/>
</dbReference>
<comment type="subcellular location">
    <subcellularLocation>
        <location evidence="1">Golgi apparatus membrane</location>
        <topology evidence="1">Peripheral membrane protein</topology>
    </subcellularLocation>
</comment>